<sequence length="291" mass="33611">MVQTASVTFSDPKLLAGLYSNASFRNLCKPGEKQNGFVKCLQSTLYGDSKGHSLRRLLDIGFQELLQNYRHEYLFKSTLLNDYVLENYRLDNSILLNEFQIGKSIADAVLVNGTNKVFEIKTELDSPNRLATQIQDYKKAFSEVYLVVHENQADKYAAIIAEEIGLLCFSEKNRIWNFKEANKDIDRLDVDAMVKSLRKDELIQLATSLSGEIPDATPVRLFKACLEIVKEYQPLQVQKEYLKIIKKRINPATNELIKSDQIPYWLKFFCYTENIKEKDYIHLINSLDIIF</sequence>
<dbReference type="Proteomes" id="UP000588604">
    <property type="component" value="Unassembled WGS sequence"/>
</dbReference>
<protein>
    <recommendedName>
        <fullName evidence="3">Sce7726 family protein</fullName>
    </recommendedName>
</protein>
<organism evidence="1 2">
    <name type="scientific">Algoriphagus iocasae</name>
    <dbReference type="NCBI Taxonomy" id="1836499"/>
    <lineage>
        <taxon>Bacteria</taxon>
        <taxon>Pseudomonadati</taxon>
        <taxon>Bacteroidota</taxon>
        <taxon>Cytophagia</taxon>
        <taxon>Cytophagales</taxon>
        <taxon>Cyclobacteriaceae</taxon>
        <taxon>Algoriphagus</taxon>
    </lineage>
</organism>
<dbReference type="NCBIfam" id="NF033832">
    <property type="entry name" value="sce7726_fam"/>
    <property type="match status" value="1"/>
</dbReference>
<evidence type="ECO:0008006" key="3">
    <source>
        <dbReference type="Google" id="ProtNLM"/>
    </source>
</evidence>
<dbReference type="RefSeq" id="WP_184498399.1">
    <property type="nucleotide sequence ID" value="NZ_JACIJO010000005.1"/>
</dbReference>
<name>A0A841N2K3_9BACT</name>
<dbReference type="InterPro" id="IPR047729">
    <property type="entry name" value="Sce7726-like"/>
</dbReference>
<evidence type="ECO:0000313" key="2">
    <source>
        <dbReference type="Proteomes" id="UP000588604"/>
    </source>
</evidence>
<dbReference type="EMBL" id="JACIJO010000005">
    <property type="protein sequence ID" value="MBB6328875.1"/>
    <property type="molecule type" value="Genomic_DNA"/>
</dbReference>
<dbReference type="AlphaFoldDB" id="A0A841N2K3"/>
<gene>
    <name evidence="1" type="ORF">FHS59_004534</name>
</gene>
<keyword evidence="2" id="KW-1185">Reference proteome</keyword>
<proteinExistence type="predicted"/>
<comment type="caution">
    <text evidence="1">The sequence shown here is derived from an EMBL/GenBank/DDBJ whole genome shotgun (WGS) entry which is preliminary data.</text>
</comment>
<evidence type="ECO:0000313" key="1">
    <source>
        <dbReference type="EMBL" id="MBB6328875.1"/>
    </source>
</evidence>
<reference evidence="1 2" key="1">
    <citation type="submission" date="2020-08" db="EMBL/GenBank/DDBJ databases">
        <title>Genomic Encyclopedia of Type Strains, Phase IV (KMG-IV): sequencing the most valuable type-strain genomes for metagenomic binning, comparative biology and taxonomic classification.</title>
        <authorList>
            <person name="Goeker M."/>
        </authorList>
    </citation>
    <scope>NUCLEOTIDE SEQUENCE [LARGE SCALE GENOMIC DNA]</scope>
    <source>
        <strain evidence="1 2">DSM 102044</strain>
    </source>
</reference>
<accession>A0A841N2K3</accession>